<keyword evidence="6" id="KW-0694">RNA-binding</keyword>
<dbReference type="InterPro" id="IPR041636">
    <property type="entry name" value="RNase_J_C"/>
</dbReference>
<dbReference type="PANTHER" id="PTHR43694:SF1">
    <property type="entry name" value="RIBONUCLEASE J"/>
    <property type="match status" value="1"/>
</dbReference>
<evidence type="ECO:0000256" key="4">
    <source>
        <dbReference type="ARBA" id="ARBA00022833"/>
    </source>
</evidence>
<keyword evidence="4" id="KW-0862">Zinc</keyword>
<sequence length="564" mass="61495">MTKYTDKPSPKDELVFLPLGGSNEIGMNFNLYGYGPADDRKWIVVDLGVTFGDQTTPGVEIILPDPEFIEAYADDIIGIVLTHAHEDHLGAVHWLWPRLKAPVYATPFTAFLLREKLRDARLLDEVPITEIPLSGSFDLGPFHLEMVTLTHSIPEPNGLAIKTPLGTILHTGDWKIDPDPQLGGPTDIEAIKRLGDEGVLAMVCDSTNVFVDGEAGSEADVRVAMNRLIKGLTGKIAVACFASNVARMDTVIRAAQAAGRKVCLAGRSMHRMAAAARHVGLLEGLEPFITDDQAKYLPENEVLFLCTGSQGEARAALARIAEGTHPHVKLSQGDHVIFSSRVIPGNEIPIRNLQNKLADRGVRLHTERDTPGIHVSGHPCRDELKQMYQWARPTIAVPTHGERRHLIEHAAFAKDLQVPHAVSPRNGDMVLLAPGHPQIIDEVPSGRLYVDGGVVTPENGEALRERRHAAFNGMLAVSVVLDGRNKIVSGPQVRGLGLAGDAEYPLDDALDDLAEEAETAFKRLSGDQCEIDEAIESALSKAVKKAAFRIWERKPVVETTVLRI</sequence>
<dbReference type="InterPro" id="IPR001279">
    <property type="entry name" value="Metallo-B-lactamas"/>
</dbReference>
<dbReference type="InterPro" id="IPR011108">
    <property type="entry name" value="RMMBL"/>
</dbReference>
<dbReference type="Pfam" id="PF22505">
    <property type="entry name" value="RNase_J_b_CASP"/>
    <property type="match status" value="1"/>
</dbReference>
<dbReference type="Gene3D" id="3.60.15.10">
    <property type="entry name" value="Ribonuclease Z/Hydroxyacylglutathione hydrolase-like"/>
    <property type="match status" value="1"/>
</dbReference>
<dbReference type="SUPFAM" id="SSF56281">
    <property type="entry name" value="Metallo-hydrolase/oxidoreductase"/>
    <property type="match status" value="1"/>
</dbReference>
<keyword evidence="3 8" id="KW-0378">Hydrolase</keyword>
<dbReference type="InterPro" id="IPR042173">
    <property type="entry name" value="RNase_J_2"/>
</dbReference>
<evidence type="ECO:0000259" key="7">
    <source>
        <dbReference type="SMART" id="SM00849"/>
    </source>
</evidence>
<keyword evidence="9" id="KW-1185">Reference proteome</keyword>
<evidence type="ECO:0000256" key="2">
    <source>
        <dbReference type="ARBA" id="ARBA00022723"/>
    </source>
</evidence>
<proteinExistence type="predicted"/>
<keyword evidence="2" id="KW-0479">Metal-binding</keyword>
<evidence type="ECO:0000313" key="8">
    <source>
        <dbReference type="EMBL" id="MDR6531296.1"/>
    </source>
</evidence>
<accession>A0ABU1MZH5</accession>
<dbReference type="InterPro" id="IPR036866">
    <property type="entry name" value="RibonucZ/Hydroxyglut_hydro"/>
</dbReference>
<dbReference type="CDD" id="cd07714">
    <property type="entry name" value="RNaseJ_MBL-fold"/>
    <property type="match status" value="1"/>
</dbReference>
<keyword evidence="1" id="KW-0540">Nuclease</keyword>
<dbReference type="Gene3D" id="3.40.50.10710">
    <property type="entry name" value="Metallo-hydrolase/oxidoreductase"/>
    <property type="match status" value="1"/>
</dbReference>
<dbReference type="SMART" id="SM00849">
    <property type="entry name" value="Lactamase_B"/>
    <property type="match status" value="1"/>
</dbReference>
<evidence type="ECO:0000256" key="3">
    <source>
        <dbReference type="ARBA" id="ARBA00022801"/>
    </source>
</evidence>
<dbReference type="Proteomes" id="UP001262754">
    <property type="component" value="Unassembled WGS sequence"/>
</dbReference>
<comment type="caution">
    <text evidence="8">The sequence shown here is derived from an EMBL/GenBank/DDBJ whole genome shotgun (WGS) entry which is preliminary data.</text>
</comment>
<name>A0ABU1MZH5_9CAUL</name>
<evidence type="ECO:0000256" key="6">
    <source>
        <dbReference type="ARBA" id="ARBA00022884"/>
    </source>
</evidence>
<dbReference type="InterPro" id="IPR055132">
    <property type="entry name" value="RNase_J_b_CASP"/>
</dbReference>
<dbReference type="PANTHER" id="PTHR43694">
    <property type="entry name" value="RIBONUCLEASE J"/>
    <property type="match status" value="1"/>
</dbReference>
<organism evidence="8 9">
    <name type="scientific">Caulobacter rhizosphaerae</name>
    <dbReference type="NCBI Taxonomy" id="2010972"/>
    <lineage>
        <taxon>Bacteria</taxon>
        <taxon>Pseudomonadati</taxon>
        <taxon>Pseudomonadota</taxon>
        <taxon>Alphaproteobacteria</taxon>
        <taxon>Caulobacterales</taxon>
        <taxon>Caulobacteraceae</taxon>
        <taxon>Caulobacter</taxon>
    </lineage>
</organism>
<protein>
    <submittedName>
        <fullName evidence="8">Ribonuclease J</fullName>
        <ecNumber evidence="8">3.1.-.-</ecNumber>
    </submittedName>
</protein>
<feature type="domain" description="Metallo-beta-lactamase" evidence="7">
    <location>
        <begin position="26"/>
        <end position="225"/>
    </location>
</feature>
<keyword evidence="5" id="KW-0269">Exonuclease</keyword>
<dbReference type="Pfam" id="PF07521">
    <property type="entry name" value="RMMBL"/>
    <property type="match status" value="1"/>
</dbReference>
<dbReference type="RefSeq" id="WP_056750052.1">
    <property type="nucleotide sequence ID" value="NZ_BMLD01000006.1"/>
</dbReference>
<evidence type="ECO:0000313" key="9">
    <source>
        <dbReference type="Proteomes" id="UP001262754"/>
    </source>
</evidence>
<dbReference type="Pfam" id="PF12706">
    <property type="entry name" value="Lactamase_B_2"/>
    <property type="match status" value="1"/>
</dbReference>
<gene>
    <name evidence="8" type="ORF">J2800_002038</name>
</gene>
<dbReference type="Pfam" id="PF17770">
    <property type="entry name" value="RNase_J_C"/>
    <property type="match status" value="1"/>
</dbReference>
<evidence type="ECO:0000256" key="5">
    <source>
        <dbReference type="ARBA" id="ARBA00022839"/>
    </source>
</evidence>
<dbReference type="EC" id="3.1.-.-" evidence="8"/>
<reference evidence="8 9" key="1">
    <citation type="submission" date="2023-07" db="EMBL/GenBank/DDBJ databases">
        <title>Sorghum-associated microbial communities from plants grown in Nebraska, USA.</title>
        <authorList>
            <person name="Schachtman D."/>
        </authorList>
    </citation>
    <scope>NUCLEOTIDE SEQUENCE [LARGE SCALE GENOMIC DNA]</scope>
    <source>
        <strain evidence="8 9">DS2154</strain>
    </source>
</reference>
<dbReference type="EMBL" id="JAVDRL010000005">
    <property type="protein sequence ID" value="MDR6531296.1"/>
    <property type="molecule type" value="Genomic_DNA"/>
</dbReference>
<dbReference type="GO" id="GO:0016787">
    <property type="term" value="F:hydrolase activity"/>
    <property type="evidence" value="ECO:0007669"/>
    <property type="project" value="UniProtKB-KW"/>
</dbReference>
<evidence type="ECO:0000256" key="1">
    <source>
        <dbReference type="ARBA" id="ARBA00022722"/>
    </source>
</evidence>
<dbReference type="Gene3D" id="3.10.20.580">
    <property type="match status" value="1"/>
</dbReference>